<evidence type="ECO:0000313" key="2">
    <source>
        <dbReference type="EMBL" id="CAK6432818.1"/>
    </source>
</evidence>
<accession>A0ABN9Z5L5</accession>
<proteinExistence type="predicted"/>
<dbReference type="EMBL" id="OY882858">
    <property type="protein sequence ID" value="CAK6432818.1"/>
    <property type="molecule type" value="Genomic_DNA"/>
</dbReference>
<organism evidence="2 3">
    <name type="scientific">Pipistrellus nathusii</name>
    <name type="common">Nathusius' pipistrelle</name>
    <dbReference type="NCBI Taxonomy" id="59473"/>
    <lineage>
        <taxon>Eukaryota</taxon>
        <taxon>Metazoa</taxon>
        <taxon>Chordata</taxon>
        <taxon>Craniata</taxon>
        <taxon>Vertebrata</taxon>
        <taxon>Euteleostomi</taxon>
        <taxon>Mammalia</taxon>
        <taxon>Eutheria</taxon>
        <taxon>Laurasiatheria</taxon>
        <taxon>Chiroptera</taxon>
        <taxon>Yangochiroptera</taxon>
        <taxon>Vespertilionidae</taxon>
        <taxon>Pipistrellus</taxon>
    </lineage>
</organism>
<reference evidence="2" key="1">
    <citation type="submission" date="2023-12" db="EMBL/GenBank/DDBJ databases">
        <authorList>
            <person name="Brown T."/>
        </authorList>
    </citation>
    <scope>NUCLEOTIDE SEQUENCE</scope>
</reference>
<feature type="region of interest" description="Disordered" evidence="1">
    <location>
        <begin position="1"/>
        <end position="92"/>
    </location>
</feature>
<protein>
    <submittedName>
        <fullName evidence="2">Uncharacterized protein</fullName>
    </submittedName>
</protein>
<dbReference type="Proteomes" id="UP001314169">
    <property type="component" value="Chromosome 1"/>
</dbReference>
<name>A0ABN9Z5L5_PIPNA</name>
<evidence type="ECO:0000256" key="1">
    <source>
        <dbReference type="SAM" id="MobiDB-lite"/>
    </source>
</evidence>
<sequence length="153" mass="16139">MGAGTRRAFQRGPRDAAARPEVNNRGPASPPLRARPARLLFAGGTRSCGAGGFLRVPSGRRGRSSGSGRGAPSLLAQHTGRGRARVPSPPPPRAVCGAAGIWRGPGRYWRLSAGVRRLFSDHFYSRGPGSSRPAGPLPRAWRVCPPHPGSPRL</sequence>
<keyword evidence="3" id="KW-1185">Reference proteome</keyword>
<gene>
    <name evidence="2" type="ORF">MPIPNATIZW_LOCUS1124</name>
</gene>
<evidence type="ECO:0000313" key="3">
    <source>
        <dbReference type="Proteomes" id="UP001314169"/>
    </source>
</evidence>
<feature type="region of interest" description="Disordered" evidence="1">
    <location>
        <begin position="124"/>
        <end position="153"/>
    </location>
</feature>
<feature type="compositionally biased region" description="Low complexity" evidence="1">
    <location>
        <begin position="25"/>
        <end position="44"/>
    </location>
</feature>